<evidence type="ECO:0000313" key="1">
    <source>
        <dbReference type="EMBL" id="ABR10433.1"/>
    </source>
</evidence>
<dbReference type="Proteomes" id="UP000001999">
    <property type="component" value="Segment"/>
</dbReference>
<organism evidence="1 2">
    <name type="scientific">Microbacterium phage Min1</name>
    <dbReference type="NCBI Taxonomy" id="446529"/>
    <lineage>
        <taxon>Viruses</taxon>
        <taxon>Duplodnaviria</taxon>
        <taxon>Heunggongvirae</taxon>
        <taxon>Uroviricota</taxon>
        <taxon>Caudoviricetes</taxon>
        <taxon>Minunavirus</taxon>
        <taxon>Minunavirus Min1</taxon>
    </lineage>
</organism>
<dbReference type="InterPro" id="IPR001387">
    <property type="entry name" value="Cro/C1-type_HTH"/>
</dbReference>
<keyword evidence="2" id="KW-1185">Reference proteome</keyword>
<sequence length="92" mass="10082">MLADMTDQRIGIPDKVRGVCAEKGYTQERTAQTIGISRTQLVERYAGRTPFKADELLTLSLAMRVPVQRFFPAAAELHAMEDEGTLGLAVAS</sequence>
<dbReference type="GO" id="GO:0003677">
    <property type="term" value="F:DNA binding"/>
    <property type="evidence" value="ECO:0007669"/>
    <property type="project" value="InterPro"/>
</dbReference>
<dbReference type="SUPFAM" id="SSF47413">
    <property type="entry name" value="lambda repressor-like DNA-binding domains"/>
    <property type="match status" value="1"/>
</dbReference>
<evidence type="ECO:0000313" key="2">
    <source>
        <dbReference type="Proteomes" id="UP000001999"/>
    </source>
</evidence>
<name>A6N1W1_9CAUD</name>
<dbReference type="GeneID" id="5309131"/>
<reference evidence="1 2" key="1">
    <citation type="submission" date="2007-04" db="EMBL/GenBank/DDBJ databases">
        <title>Isolation, characterization and complete nucleotide sequence of a novel temperate bacteriophage Min1, isolated from the nematode pathogen Microbacterium nematophilum.</title>
        <authorList>
            <person name="Akimkina T.V."/>
            <person name="Venien-Bryan C."/>
            <person name="Hodgkin J.A."/>
        </authorList>
    </citation>
    <scope>NUCLEOTIDE SEQUENCE [LARGE SCALE GENOMIC DNA]</scope>
</reference>
<dbReference type="KEGG" id="vg:5309131"/>
<dbReference type="Gene3D" id="1.10.260.40">
    <property type="entry name" value="lambda repressor-like DNA-binding domains"/>
    <property type="match status" value="1"/>
</dbReference>
<dbReference type="CDD" id="cd00093">
    <property type="entry name" value="HTH_XRE"/>
    <property type="match status" value="1"/>
</dbReference>
<dbReference type="RefSeq" id="YP_001294763.1">
    <property type="nucleotide sequence ID" value="NC_009603.1"/>
</dbReference>
<proteinExistence type="predicted"/>
<accession>A6N1W1</accession>
<protein>
    <submittedName>
        <fullName evidence="1">Probable cro protein</fullName>
    </submittedName>
</protein>
<dbReference type="EMBL" id="EF579802">
    <property type="protein sequence ID" value="ABR10433.1"/>
    <property type="molecule type" value="Genomic_DNA"/>
</dbReference>
<dbReference type="InterPro" id="IPR010982">
    <property type="entry name" value="Lambda_DNA-bd_dom_sf"/>
</dbReference>